<name>A0A4R5DJK0_9ACTN</name>
<dbReference type="GO" id="GO:0016301">
    <property type="term" value="F:kinase activity"/>
    <property type="evidence" value="ECO:0007669"/>
    <property type="project" value="UniProtKB-KW"/>
</dbReference>
<sequence>MDLARGIADHARSMVERCARVLVAIDGPDAAGKTTLADGVAASLEGLAVRASIDDFHRPAVERRARGLTAEAYLDDTFAFDDVELLLQAFAGGTTSVVTGVLDLATDRVSVRHETVPEAAVLVMDGVFLLRRELRRYWDVGIHLHVPEEVTLERALVRDRQVFGDAARVEERYRRKYLPGQALYRSREDPWGVADVVADTSDVRSPVVTFDRIGLAGRG</sequence>
<accession>A0A4R5DJK0</accession>
<dbReference type="InterPro" id="IPR006083">
    <property type="entry name" value="PRK/URK"/>
</dbReference>
<keyword evidence="2" id="KW-0808">Transferase</keyword>
<dbReference type="Pfam" id="PF00485">
    <property type="entry name" value="PRK"/>
    <property type="match status" value="1"/>
</dbReference>
<gene>
    <name evidence="2" type="ORF">E1269_03920</name>
</gene>
<proteinExistence type="predicted"/>
<evidence type="ECO:0000259" key="1">
    <source>
        <dbReference type="Pfam" id="PF00485"/>
    </source>
</evidence>
<dbReference type="OrthoDB" id="572586at2"/>
<organism evidence="2 3">
    <name type="scientific">Jiangella asiatica</name>
    <dbReference type="NCBI Taxonomy" id="2530372"/>
    <lineage>
        <taxon>Bacteria</taxon>
        <taxon>Bacillati</taxon>
        <taxon>Actinomycetota</taxon>
        <taxon>Actinomycetes</taxon>
        <taxon>Jiangellales</taxon>
        <taxon>Jiangellaceae</taxon>
        <taxon>Jiangella</taxon>
    </lineage>
</organism>
<protein>
    <submittedName>
        <fullName evidence="2">Uridine kinase</fullName>
    </submittedName>
</protein>
<dbReference type="SUPFAM" id="SSF52540">
    <property type="entry name" value="P-loop containing nucleoside triphosphate hydrolases"/>
    <property type="match status" value="1"/>
</dbReference>
<keyword evidence="2" id="KW-0418">Kinase</keyword>
<reference evidence="2 3" key="1">
    <citation type="submission" date="2019-03" db="EMBL/GenBank/DDBJ databases">
        <title>Draft genome sequences of novel Actinobacteria.</title>
        <authorList>
            <person name="Sahin N."/>
            <person name="Ay H."/>
            <person name="Saygin H."/>
        </authorList>
    </citation>
    <scope>NUCLEOTIDE SEQUENCE [LARGE SCALE GENOMIC DNA]</scope>
    <source>
        <strain evidence="2 3">5K138</strain>
    </source>
</reference>
<evidence type="ECO:0000313" key="2">
    <source>
        <dbReference type="EMBL" id="TDE14312.1"/>
    </source>
</evidence>
<dbReference type="GO" id="GO:0005524">
    <property type="term" value="F:ATP binding"/>
    <property type="evidence" value="ECO:0007669"/>
    <property type="project" value="InterPro"/>
</dbReference>
<dbReference type="Proteomes" id="UP000294739">
    <property type="component" value="Unassembled WGS sequence"/>
</dbReference>
<evidence type="ECO:0000313" key="3">
    <source>
        <dbReference type="Proteomes" id="UP000294739"/>
    </source>
</evidence>
<dbReference type="EMBL" id="SMKZ01000003">
    <property type="protein sequence ID" value="TDE14312.1"/>
    <property type="molecule type" value="Genomic_DNA"/>
</dbReference>
<dbReference type="PANTHER" id="PTHR10285">
    <property type="entry name" value="URIDINE KINASE"/>
    <property type="match status" value="1"/>
</dbReference>
<keyword evidence="3" id="KW-1185">Reference proteome</keyword>
<comment type="caution">
    <text evidence="2">The sequence shown here is derived from an EMBL/GenBank/DDBJ whole genome shotgun (WGS) entry which is preliminary data.</text>
</comment>
<dbReference type="RefSeq" id="WP_131891492.1">
    <property type="nucleotide sequence ID" value="NZ_SMKZ01000003.1"/>
</dbReference>
<dbReference type="InParanoid" id="A0A4R5DJK0"/>
<dbReference type="Gene3D" id="3.40.50.300">
    <property type="entry name" value="P-loop containing nucleotide triphosphate hydrolases"/>
    <property type="match status" value="1"/>
</dbReference>
<dbReference type="InterPro" id="IPR027417">
    <property type="entry name" value="P-loop_NTPase"/>
</dbReference>
<dbReference type="AlphaFoldDB" id="A0A4R5DJK0"/>
<feature type="domain" description="Phosphoribulokinase/uridine kinase" evidence="1">
    <location>
        <begin position="23"/>
        <end position="164"/>
    </location>
</feature>